<evidence type="ECO:0000259" key="3">
    <source>
        <dbReference type="PROSITE" id="PS50977"/>
    </source>
</evidence>
<keyword evidence="1 2" id="KW-0238">DNA-binding</keyword>
<dbReference type="PANTHER" id="PTHR30055:SF223">
    <property type="entry name" value="HTH-TYPE TRANSCRIPTIONAL REGULATOR UIDR"/>
    <property type="match status" value="1"/>
</dbReference>
<dbReference type="PANTHER" id="PTHR30055">
    <property type="entry name" value="HTH-TYPE TRANSCRIPTIONAL REGULATOR RUTR"/>
    <property type="match status" value="1"/>
</dbReference>
<dbReference type="InterPro" id="IPR050109">
    <property type="entry name" value="HTH-type_TetR-like_transc_reg"/>
</dbReference>
<dbReference type="SUPFAM" id="SSF46689">
    <property type="entry name" value="Homeodomain-like"/>
    <property type="match status" value="1"/>
</dbReference>
<dbReference type="GO" id="GO:0003700">
    <property type="term" value="F:DNA-binding transcription factor activity"/>
    <property type="evidence" value="ECO:0007669"/>
    <property type="project" value="TreeGrafter"/>
</dbReference>
<name>A0A380WS80_AMIAI</name>
<sequence>MPEPQPRRRLSREDRRRQLIEVAWQVIRADGTEALTLPRLAEQASVAKPVVYDHFATRPALLAALYQEFDRHQTALMDAAFQASEPTLPSRAMVIAASYVDCVLEQGREIPGVISALAGSPELAKVKRDYEAIFMEKCRTLLAPFAPAGTIASSGLLAMLGAAEALSFAAASGDITATDAKDELFQSILAMVARNAR</sequence>
<evidence type="ECO:0000313" key="4">
    <source>
        <dbReference type="EMBL" id="SUU90984.1"/>
    </source>
</evidence>
<feature type="domain" description="HTH tetR-type" evidence="3">
    <location>
        <begin position="13"/>
        <end position="73"/>
    </location>
</feature>
<accession>A0A380WS80</accession>
<dbReference type="GO" id="GO:0000976">
    <property type="term" value="F:transcription cis-regulatory region binding"/>
    <property type="evidence" value="ECO:0007669"/>
    <property type="project" value="TreeGrafter"/>
</dbReference>
<dbReference type="InterPro" id="IPR009057">
    <property type="entry name" value="Homeodomain-like_sf"/>
</dbReference>
<evidence type="ECO:0000313" key="5">
    <source>
        <dbReference type="Proteomes" id="UP000254701"/>
    </source>
</evidence>
<feature type="DNA-binding region" description="H-T-H motif" evidence="2">
    <location>
        <begin position="36"/>
        <end position="55"/>
    </location>
</feature>
<dbReference type="EMBL" id="UFSM01000001">
    <property type="protein sequence ID" value="SUU90984.1"/>
    <property type="molecule type" value="Genomic_DNA"/>
</dbReference>
<dbReference type="RefSeq" id="WP_425358741.1">
    <property type="nucleotide sequence ID" value="NZ_BAAAVY010000037.1"/>
</dbReference>
<dbReference type="Proteomes" id="UP000254701">
    <property type="component" value="Unassembled WGS sequence"/>
</dbReference>
<dbReference type="AlphaFoldDB" id="A0A380WS80"/>
<dbReference type="Pfam" id="PF00440">
    <property type="entry name" value="TetR_N"/>
    <property type="match status" value="1"/>
</dbReference>
<evidence type="ECO:0000256" key="1">
    <source>
        <dbReference type="ARBA" id="ARBA00023125"/>
    </source>
</evidence>
<dbReference type="PROSITE" id="PS50977">
    <property type="entry name" value="HTH_TETR_2"/>
    <property type="match status" value="1"/>
</dbReference>
<evidence type="ECO:0000256" key="2">
    <source>
        <dbReference type="PROSITE-ProRule" id="PRU00335"/>
    </source>
</evidence>
<gene>
    <name evidence="4" type="ORF">NCTC10684_04244</name>
</gene>
<proteinExistence type="predicted"/>
<protein>
    <submittedName>
        <fullName evidence="4">TetR family transcriptional regulator</fullName>
    </submittedName>
</protein>
<dbReference type="Gene3D" id="1.10.357.10">
    <property type="entry name" value="Tetracycline Repressor, domain 2"/>
    <property type="match status" value="1"/>
</dbReference>
<dbReference type="InterPro" id="IPR001647">
    <property type="entry name" value="HTH_TetR"/>
</dbReference>
<organism evidence="4 5">
    <name type="scientific">Aminobacter aminovorans</name>
    <name type="common">Chelatobacter heintzii</name>
    <dbReference type="NCBI Taxonomy" id="83263"/>
    <lineage>
        <taxon>Bacteria</taxon>
        <taxon>Pseudomonadati</taxon>
        <taxon>Pseudomonadota</taxon>
        <taxon>Alphaproteobacteria</taxon>
        <taxon>Hyphomicrobiales</taxon>
        <taxon>Phyllobacteriaceae</taxon>
        <taxon>Aminobacter</taxon>
    </lineage>
</organism>
<reference evidence="4 5" key="1">
    <citation type="submission" date="2018-06" db="EMBL/GenBank/DDBJ databases">
        <authorList>
            <consortium name="Pathogen Informatics"/>
            <person name="Doyle S."/>
        </authorList>
    </citation>
    <scope>NUCLEOTIDE SEQUENCE [LARGE SCALE GENOMIC DNA]</scope>
    <source>
        <strain evidence="4 5">NCTC10684</strain>
    </source>
</reference>